<feature type="binding site" evidence="21">
    <location>
        <position position="872"/>
    </location>
    <ligand>
        <name>ATP</name>
        <dbReference type="ChEBI" id="CHEBI:30616"/>
    </ligand>
</feature>
<feature type="domain" description="Protein kinase" evidence="24">
    <location>
        <begin position="843"/>
        <end position="1120"/>
    </location>
</feature>
<evidence type="ECO:0000256" key="21">
    <source>
        <dbReference type="PROSITE-ProRule" id="PRU10141"/>
    </source>
</evidence>
<keyword evidence="6" id="KW-0597">Phosphoprotein</keyword>
<dbReference type="FunFam" id="3.80.10.10:FF:000233">
    <property type="entry name" value="Leucine-rich repeat receptor-like protein kinase TDR"/>
    <property type="match status" value="1"/>
</dbReference>
<dbReference type="PANTHER" id="PTHR48056:SF89">
    <property type="entry name" value="OS06G0585982 PROTEIN"/>
    <property type="match status" value="1"/>
</dbReference>
<evidence type="ECO:0000313" key="25">
    <source>
        <dbReference type="EMBL" id="RZC73643.1"/>
    </source>
</evidence>
<keyword evidence="10 23" id="KW-0732">Signal</keyword>
<evidence type="ECO:0000256" key="18">
    <source>
        <dbReference type="ARBA" id="ARBA00023180"/>
    </source>
</evidence>
<evidence type="ECO:0000256" key="3">
    <source>
        <dbReference type="ARBA" id="ARBA00012513"/>
    </source>
</evidence>
<dbReference type="GO" id="GO:0005886">
    <property type="term" value="C:plasma membrane"/>
    <property type="evidence" value="ECO:0007669"/>
    <property type="project" value="UniProtKB-SubCell"/>
</dbReference>
<dbReference type="EC" id="2.7.11.1" evidence="3"/>
<evidence type="ECO:0000256" key="2">
    <source>
        <dbReference type="ARBA" id="ARBA00008684"/>
    </source>
</evidence>
<dbReference type="Pfam" id="PF08263">
    <property type="entry name" value="LRRNT_2"/>
    <property type="match status" value="1"/>
</dbReference>
<evidence type="ECO:0000256" key="5">
    <source>
        <dbReference type="ARBA" id="ARBA00022527"/>
    </source>
</evidence>
<organism evidence="25 26">
    <name type="scientific">Papaver somniferum</name>
    <name type="common">Opium poppy</name>
    <dbReference type="NCBI Taxonomy" id="3469"/>
    <lineage>
        <taxon>Eukaryota</taxon>
        <taxon>Viridiplantae</taxon>
        <taxon>Streptophyta</taxon>
        <taxon>Embryophyta</taxon>
        <taxon>Tracheophyta</taxon>
        <taxon>Spermatophyta</taxon>
        <taxon>Magnoliopsida</taxon>
        <taxon>Ranunculales</taxon>
        <taxon>Papaveraceae</taxon>
        <taxon>Papaveroideae</taxon>
        <taxon>Papaver</taxon>
    </lineage>
</organism>
<dbReference type="InterPro" id="IPR017441">
    <property type="entry name" value="Protein_kinase_ATP_BS"/>
</dbReference>
<evidence type="ECO:0000256" key="1">
    <source>
        <dbReference type="ARBA" id="ARBA00004162"/>
    </source>
</evidence>
<dbReference type="SMART" id="SM00220">
    <property type="entry name" value="S_TKc"/>
    <property type="match status" value="1"/>
</dbReference>
<evidence type="ECO:0000256" key="11">
    <source>
        <dbReference type="ARBA" id="ARBA00022737"/>
    </source>
</evidence>
<dbReference type="Gene3D" id="3.30.200.20">
    <property type="entry name" value="Phosphorylase Kinase, domain 1"/>
    <property type="match status" value="1"/>
</dbReference>
<dbReference type="PROSITE" id="PS00108">
    <property type="entry name" value="PROTEIN_KINASE_ST"/>
    <property type="match status" value="1"/>
</dbReference>
<dbReference type="GO" id="GO:0033612">
    <property type="term" value="F:receptor serine/threonine kinase binding"/>
    <property type="evidence" value="ECO:0007669"/>
    <property type="project" value="TreeGrafter"/>
</dbReference>
<dbReference type="PROSITE" id="PS00107">
    <property type="entry name" value="PROTEIN_KINASE_ATP"/>
    <property type="match status" value="1"/>
</dbReference>
<dbReference type="InterPro" id="IPR050647">
    <property type="entry name" value="Plant_LRR-RLKs"/>
</dbReference>
<accession>A0A4Y7KJW8</accession>
<dbReference type="AlphaFoldDB" id="A0A4Y7KJW8"/>
<evidence type="ECO:0000256" key="20">
    <source>
        <dbReference type="ARBA" id="ARBA00048679"/>
    </source>
</evidence>
<comment type="catalytic activity">
    <reaction evidence="20">
        <text>L-seryl-[protein] + ATP = O-phospho-L-seryl-[protein] + ADP + H(+)</text>
        <dbReference type="Rhea" id="RHEA:17989"/>
        <dbReference type="Rhea" id="RHEA-COMP:9863"/>
        <dbReference type="Rhea" id="RHEA-COMP:11604"/>
        <dbReference type="ChEBI" id="CHEBI:15378"/>
        <dbReference type="ChEBI" id="CHEBI:29999"/>
        <dbReference type="ChEBI" id="CHEBI:30616"/>
        <dbReference type="ChEBI" id="CHEBI:83421"/>
        <dbReference type="ChEBI" id="CHEBI:456216"/>
        <dbReference type="EC" id="2.7.11.1"/>
    </reaction>
</comment>
<keyword evidence="11" id="KW-0677">Repeat</keyword>
<dbReference type="Gene3D" id="1.10.510.10">
    <property type="entry name" value="Transferase(Phosphotransferase) domain 1"/>
    <property type="match status" value="1"/>
</dbReference>
<keyword evidence="26" id="KW-1185">Reference proteome</keyword>
<keyword evidence="15 22" id="KW-1133">Transmembrane helix</keyword>
<dbReference type="STRING" id="3469.A0A4Y7KJW8"/>
<feature type="transmembrane region" description="Helical" evidence="22">
    <location>
        <begin position="779"/>
        <end position="799"/>
    </location>
</feature>
<dbReference type="InterPro" id="IPR001611">
    <property type="entry name" value="Leu-rich_rpt"/>
</dbReference>
<dbReference type="SMART" id="SM00369">
    <property type="entry name" value="LRR_TYP"/>
    <property type="match status" value="6"/>
</dbReference>
<dbReference type="InterPro" id="IPR008271">
    <property type="entry name" value="Ser/Thr_kinase_AS"/>
</dbReference>
<keyword evidence="9 22" id="KW-0812">Transmembrane</keyword>
<dbReference type="PANTHER" id="PTHR48056">
    <property type="entry name" value="LRR RECEPTOR-LIKE SERINE/THREONINE-PROTEIN KINASE-RELATED"/>
    <property type="match status" value="1"/>
</dbReference>
<keyword evidence="12 21" id="KW-0547">Nucleotide-binding</keyword>
<dbReference type="InterPro" id="IPR013210">
    <property type="entry name" value="LRR_N_plant-typ"/>
</dbReference>
<proteinExistence type="inferred from homology"/>
<evidence type="ECO:0000259" key="24">
    <source>
        <dbReference type="PROSITE" id="PS50011"/>
    </source>
</evidence>
<evidence type="ECO:0000256" key="16">
    <source>
        <dbReference type="ARBA" id="ARBA00023136"/>
    </source>
</evidence>
<dbReference type="InterPro" id="IPR011009">
    <property type="entry name" value="Kinase-like_dom_sf"/>
</dbReference>
<feature type="signal peptide" evidence="23">
    <location>
        <begin position="1"/>
        <end position="23"/>
    </location>
</feature>
<dbReference type="Pfam" id="PF00069">
    <property type="entry name" value="Pkinase"/>
    <property type="match status" value="1"/>
</dbReference>
<dbReference type="GO" id="GO:0004674">
    <property type="term" value="F:protein serine/threonine kinase activity"/>
    <property type="evidence" value="ECO:0007669"/>
    <property type="project" value="UniProtKB-KW"/>
</dbReference>
<keyword evidence="14 21" id="KW-0067">ATP-binding</keyword>
<keyword evidence="8" id="KW-0808">Transferase</keyword>
<dbReference type="InterPro" id="IPR003591">
    <property type="entry name" value="Leu-rich_rpt_typical-subtyp"/>
</dbReference>
<dbReference type="GO" id="GO:0005524">
    <property type="term" value="F:ATP binding"/>
    <property type="evidence" value="ECO:0007669"/>
    <property type="project" value="UniProtKB-UniRule"/>
</dbReference>
<keyword evidence="16 22" id="KW-0472">Membrane</keyword>
<comment type="similarity">
    <text evidence="2">Belongs to the protein kinase superfamily. Ser/Thr protein kinase family.</text>
</comment>
<dbReference type="SUPFAM" id="SSF52058">
    <property type="entry name" value="L domain-like"/>
    <property type="match status" value="2"/>
</dbReference>
<evidence type="ECO:0000256" key="4">
    <source>
        <dbReference type="ARBA" id="ARBA00022475"/>
    </source>
</evidence>
<keyword evidence="7" id="KW-0433">Leucine-rich repeat</keyword>
<reference evidence="25 26" key="1">
    <citation type="journal article" date="2018" name="Science">
        <title>The opium poppy genome and morphinan production.</title>
        <authorList>
            <person name="Guo L."/>
            <person name="Winzer T."/>
            <person name="Yang X."/>
            <person name="Li Y."/>
            <person name="Ning Z."/>
            <person name="He Z."/>
            <person name="Teodor R."/>
            <person name="Lu Y."/>
            <person name="Bowser T.A."/>
            <person name="Graham I.A."/>
            <person name="Ye K."/>
        </authorList>
    </citation>
    <scope>NUCLEOTIDE SEQUENCE [LARGE SCALE GENOMIC DNA]</scope>
    <source>
        <strain evidence="26">cv. HN1</strain>
        <tissue evidence="25">Leaves</tissue>
    </source>
</reference>
<keyword evidence="17" id="KW-0675">Receptor</keyword>
<dbReference type="PROSITE" id="PS51450">
    <property type="entry name" value="LRR"/>
    <property type="match status" value="1"/>
</dbReference>
<dbReference type="GO" id="GO:0009791">
    <property type="term" value="P:post-embryonic development"/>
    <property type="evidence" value="ECO:0007669"/>
    <property type="project" value="UniProtKB-ARBA"/>
</dbReference>
<feature type="chain" id="PRO_5021459888" description="non-specific serine/threonine protein kinase" evidence="23">
    <location>
        <begin position="24"/>
        <end position="1127"/>
    </location>
</feature>
<evidence type="ECO:0000256" key="7">
    <source>
        <dbReference type="ARBA" id="ARBA00022614"/>
    </source>
</evidence>
<evidence type="ECO:0000256" key="9">
    <source>
        <dbReference type="ARBA" id="ARBA00022692"/>
    </source>
</evidence>
<evidence type="ECO:0000256" key="8">
    <source>
        <dbReference type="ARBA" id="ARBA00022679"/>
    </source>
</evidence>
<dbReference type="Gramene" id="RZC73643">
    <property type="protein sequence ID" value="RZC73643"/>
    <property type="gene ID" value="C5167_049119"/>
</dbReference>
<dbReference type="PROSITE" id="PS50011">
    <property type="entry name" value="PROTEIN_KINASE_DOM"/>
    <property type="match status" value="1"/>
</dbReference>
<dbReference type="Pfam" id="PF00560">
    <property type="entry name" value="LRR_1"/>
    <property type="match status" value="10"/>
</dbReference>
<evidence type="ECO:0000256" key="15">
    <source>
        <dbReference type="ARBA" id="ARBA00022989"/>
    </source>
</evidence>
<dbReference type="InterPro" id="IPR000719">
    <property type="entry name" value="Prot_kinase_dom"/>
</dbReference>
<feature type="non-terminal residue" evidence="25">
    <location>
        <position position="1127"/>
    </location>
</feature>
<protein>
    <recommendedName>
        <fullName evidence="3">non-specific serine/threonine protein kinase</fullName>
        <ecNumber evidence="3">2.7.11.1</ecNumber>
    </recommendedName>
</protein>
<evidence type="ECO:0000256" key="6">
    <source>
        <dbReference type="ARBA" id="ARBA00022553"/>
    </source>
</evidence>
<dbReference type="SUPFAM" id="SSF56112">
    <property type="entry name" value="Protein kinase-like (PK-like)"/>
    <property type="match status" value="1"/>
</dbReference>
<dbReference type="EMBL" id="CM010722">
    <property type="protein sequence ID" value="RZC73643.1"/>
    <property type="molecule type" value="Genomic_DNA"/>
</dbReference>
<dbReference type="Proteomes" id="UP000316621">
    <property type="component" value="Chromosome 8"/>
</dbReference>
<evidence type="ECO:0000256" key="22">
    <source>
        <dbReference type="SAM" id="Phobius"/>
    </source>
</evidence>
<dbReference type="FunFam" id="3.80.10.10:FF:000275">
    <property type="entry name" value="Leucine-rich repeat receptor-like protein kinase"/>
    <property type="match status" value="1"/>
</dbReference>
<evidence type="ECO:0000256" key="17">
    <source>
        <dbReference type="ARBA" id="ARBA00023170"/>
    </source>
</evidence>
<evidence type="ECO:0000256" key="10">
    <source>
        <dbReference type="ARBA" id="ARBA00022729"/>
    </source>
</evidence>
<dbReference type="Pfam" id="PF14223">
    <property type="entry name" value="Retrotran_gag_2"/>
    <property type="match status" value="1"/>
</dbReference>
<sequence>MGLCGFLLFTCLCITMYSTIVSSRNTTQVSFSNELLSLLKFMSSITSDPENALESWKSSKQVCNWTGIGCSHKLNRVVQLDLSGKSLRGTISSVISDLSFLSVLDLSGNYFSGRIPPQIGQLGRLTQLSLASNLLVGEIPAELGNLTELVYLNLGSNRIVGEIPVSLLCNGSSSTLEYIDLSNNSLGGKIPLLDHCELNELKFLLLWSNKLVGRIPQALPKSSKLQWLDLESNSLTGELPLEMVRKMLELQFLYLSYNGFISHNLEPFFLSLLNSSNLQELELAGNHLGGEIPTVIGNLSSNLLQLHLGENHIFGSIPPSISNLVNLTLLNLSSNFLNGSIPIELCQMKKLEKVFLSNNSLTGEIPADSGDVPHLGLLDLSMNKLSGSIPVTLSNLIQLRRLLLYENQLSGTLPSSLGECINLEILDLSRNQISGSIPNKLAGLRSLKLYLNFSSNFLRGSIPLELSKMDMVLAIDLSNRQYNSVTLFIWENIRYATNNKKTIHPAFAVSNIKVLIPVTLDIKQDEYSSWVFLFQLHLQAHNLLFLIHNSSPTPDLDTATILQLDALCRQWMFSTMTKDLMLTVLKTGKTAKDLWNHLKRLFQDNKGNRAASLESKFVNLKFIDCNNVDDYCDKLQALSNRLSDLEIIQRIHLHLTLSSNKLTGEIPAQLGSCIALESLNVSSNFLQSPLPIQLGNLPYLQQLDVSSNILFGELPHFLEESSTLKKLNLSFNNFSGIVPHDKGVFSWLTSESLLGNPKLCGSISGIPTCKKKPFRKSSIILPLVIILSAAPIICLFGFVKSRARTRSSVVSGCGSVLSEDVGNKSPNYRKISYLQLVEATDGFNQSNLIGSGRFGHVYKGILQSDNMKIAVKVLDPKIGGEISRSFKRECQVLKRTRHRNLVRIITTCSKPDFNALVFPLMSKGSLECHLYPESADGNHNDRCSLSLMQLLNICSDVAEGVAYLHHDSPVQVIHCDLKPSNILLDDDMTALITDFGISRLIKDGGGDGSENKIALVDMSMPSFDSTTGLLCGSVGYIAPEYGLGRNVSTKGDVYSFGVLLLEILTGKRPTDVLFHQGSTLHDWVKRHYPYNLESIIKQSLLTTPSIIVQNSIKVRRDVIFEMVEIGI</sequence>
<comment type="catalytic activity">
    <reaction evidence="19">
        <text>L-threonyl-[protein] + ATP = O-phospho-L-threonyl-[protein] + ADP + H(+)</text>
        <dbReference type="Rhea" id="RHEA:46608"/>
        <dbReference type="Rhea" id="RHEA-COMP:11060"/>
        <dbReference type="Rhea" id="RHEA-COMP:11605"/>
        <dbReference type="ChEBI" id="CHEBI:15378"/>
        <dbReference type="ChEBI" id="CHEBI:30013"/>
        <dbReference type="ChEBI" id="CHEBI:30616"/>
        <dbReference type="ChEBI" id="CHEBI:61977"/>
        <dbReference type="ChEBI" id="CHEBI:456216"/>
        <dbReference type="EC" id="2.7.11.1"/>
    </reaction>
</comment>
<evidence type="ECO:0000256" key="12">
    <source>
        <dbReference type="ARBA" id="ARBA00022741"/>
    </source>
</evidence>
<evidence type="ECO:0000313" key="26">
    <source>
        <dbReference type="Proteomes" id="UP000316621"/>
    </source>
</evidence>
<dbReference type="Gene3D" id="3.80.10.10">
    <property type="entry name" value="Ribonuclease Inhibitor"/>
    <property type="match status" value="3"/>
</dbReference>
<evidence type="ECO:0000256" key="19">
    <source>
        <dbReference type="ARBA" id="ARBA00047899"/>
    </source>
</evidence>
<dbReference type="FunFam" id="3.80.10.10:FF:000383">
    <property type="entry name" value="Leucine-rich repeat receptor protein kinase EMS1"/>
    <property type="match status" value="1"/>
</dbReference>
<keyword evidence="13" id="KW-0418">Kinase</keyword>
<dbReference type="OMA" id="NEIAGMM"/>
<comment type="subcellular location">
    <subcellularLocation>
        <location evidence="1">Cell membrane</location>
        <topology evidence="1">Single-pass membrane protein</topology>
    </subcellularLocation>
</comment>
<evidence type="ECO:0000256" key="13">
    <source>
        <dbReference type="ARBA" id="ARBA00022777"/>
    </source>
</evidence>
<keyword evidence="18" id="KW-0325">Glycoprotein</keyword>
<dbReference type="InterPro" id="IPR032675">
    <property type="entry name" value="LRR_dom_sf"/>
</dbReference>
<gene>
    <name evidence="25" type="ORF">C5167_049119</name>
</gene>
<keyword evidence="5" id="KW-0723">Serine/threonine-protein kinase</keyword>
<keyword evidence="4" id="KW-1003">Cell membrane</keyword>
<name>A0A4Y7KJW8_PAPSO</name>
<evidence type="ECO:0000256" key="23">
    <source>
        <dbReference type="SAM" id="SignalP"/>
    </source>
</evidence>
<evidence type="ECO:0000256" key="14">
    <source>
        <dbReference type="ARBA" id="ARBA00022840"/>
    </source>
</evidence>
<dbReference type="FunFam" id="1.10.510.10:FF:000358">
    <property type="entry name" value="Putative leucine-rich repeat receptor-like serine/threonine-protein kinase"/>
    <property type="match status" value="1"/>
</dbReference>